<gene>
    <name evidence="10" type="ORF">RJ640_028001</name>
</gene>
<evidence type="ECO:0000256" key="5">
    <source>
        <dbReference type="ARBA" id="ARBA00022989"/>
    </source>
</evidence>
<evidence type="ECO:0000313" key="10">
    <source>
        <dbReference type="EMBL" id="KAK2975249.1"/>
    </source>
</evidence>
<keyword evidence="4" id="KW-0067">ATP-binding</keyword>
<keyword evidence="11" id="KW-1185">Reference proteome</keyword>
<dbReference type="GO" id="GO:0016020">
    <property type="term" value="C:membrane"/>
    <property type="evidence" value="ECO:0007669"/>
    <property type="project" value="UniProtKB-SubCell"/>
</dbReference>
<evidence type="ECO:0008006" key="12">
    <source>
        <dbReference type="Google" id="ProtNLM"/>
    </source>
</evidence>
<evidence type="ECO:0000256" key="1">
    <source>
        <dbReference type="ARBA" id="ARBA00004141"/>
    </source>
</evidence>
<keyword evidence="3" id="KW-0547">Nucleotide-binding</keyword>
<accession>A0AA88QZU1</accession>
<dbReference type="Gene3D" id="1.20.1560.10">
    <property type="entry name" value="ABC transporter type 1, transmembrane domain"/>
    <property type="match status" value="2"/>
</dbReference>
<dbReference type="InterPro" id="IPR027417">
    <property type="entry name" value="P-loop_NTPase"/>
</dbReference>
<feature type="domain" description="ABC transporter" evidence="8">
    <location>
        <begin position="439"/>
        <end position="671"/>
    </location>
</feature>
<comment type="subcellular location">
    <subcellularLocation>
        <location evidence="1">Membrane</location>
        <topology evidence="1">Multi-pass membrane protein</topology>
    </subcellularLocation>
</comment>
<evidence type="ECO:0000256" key="6">
    <source>
        <dbReference type="ARBA" id="ARBA00023136"/>
    </source>
</evidence>
<dbReference type="InterPro" id="IPR017871">
    <property type="entry name" value="ABC_transporter-like_CS"/>
</dbReference>
<dbReference type="InterPro" id="IPR011527">
    <property type="entry name" value="ABC1_TM_dom"/>
</dbReference>
<dbReference type="GO" id="GO:0016887">
    <property type="term" value="F:ATP hydrolysis activity"/>
    <property type="evidence" value="ECO:0007669"/>
    <property type="project" value="InterPro"/>
</dbReference>
<organism evidence="10 11">
    <name type="scientific">Escallonia rubra</name>
    <dbReference type="NCBI Taxonomy" id="112253"/>
    <lineage>
        <taxon>Eukaryota</taxon>
        <taxon>Viridiplantae</taxon>
        <taxon>Streptophyta</taxon>
        <taxon>Embryophyta</taxon>
        <taxon>Tracheophyta</taxon>
        <taxon>Spermatophyta</taxon>
        <taxon>Magnoliopsida</taxon>
        <taxon>eudicotyledons</taxon>
        <taxon>Gunneridae</taxon>
        <taxon>Pentapetalae</taxon>
        <taxon>asterids</taxon>
        <taxon>campanulids</taxon>
        <taxon>Escalloniales</taxon>
        <taxon>Escalloniaceae</taxon>
        <taxon>Escallonia</taxon>
    </lineage>
</organism>
<dbReference type="PROSITE" id="PS50893">
    <property type="entry name" value="ABC_TRANSPORTER_2"/>
    <property type="match status" value="1"/>
</dbReference>
<dbReference type="EMBL" id="JAVXUO010002216">
    <property type="protein sequence ID" value="KAK2975249.1"/>
    <property type="molecule type" value="Genomic_DNA"/>
</dbReference>
<proteinExistence type="predicted"/>
<evidence type="ECO:0000256" key="4">
    <source>
        <dbReference type="ARBA" id="ARBA00022840"/>
    </source>
</evidence>
<feature type="domain" description="ABC transmembrane type-1" evidence="9">
    <location>
        <begin position="141"/>
        <end position="334"/>
    </location>
</feature>
<dbReference type="PANTHER" id="PTHR43394:SF19">
    <property type="entry name" value="ABC TRANSPORTER B FAMILY"/>
    <property type="match status" value="1"/>
</dbReference>
<dbReference type="InterPro" id="IPR039421">
    <property type="entry name" value="Type_1_exporter"/>
</dbReference>
<sequence>MAKPLFHYQSHSRPSFPYTKLRPLAIPSSAISHFPVNTNVRFQRSVKNPDPNRLHICNSSSTSRFSLPSSPTDGDRDVDLVEGLKEWMVFIRSVLPGGSWWDLCDPEEDLDATLAMAKPVTVLHALRRMWALVEDHRLAIFAAFASLTIAAFVEISIPNLLASSVFSAQNGETAAFYKTSQLMVFLCFISGICSGLRSGCFGIVNTIMLKRLRETLYTSLIFQDISFFDRETVGDMTSRLGADCQRLSHVIGYDVHLILRNFLQGTGALVSLLTLSWPLALSTLVICSVLSAIFLIYGQYQKKAAKIAQEFTACANEVTQETFSLMRTVRVQAMAGQISFYKCARSSCFWVLESEFQRALSFYTGGMSILTGHASAEQLTKYVLYCEWLIYATWRIGGNMSSLFQSIGASEKVFQLMNLVPSNQFLLKGVKLQRLTGNIEFLDVSFYYPSRIEVPTLAHVNMSIKANEVVAIIGPSGSGKSTLVNLLLRLYEPTHGQILVDGIPTEELDIRWLRENIGYVGQEPHLFHMDIKSNICYGCPGDIKQEDIEWAAKEANAHEFISSLPNSYETVVDDALLSGGQKQRIAIARAILRDPAILILDEATSALDAEMLHAFRSNGKAKRTVIIIAHRLSTIKSADRLVVMEDGRIVEMGDHQRLLHESGLYRRLVGMQM</sequence>
<evidence type="ECO:0000256" key="2">
    <source>
        <dbReference type="ARBA" id="ARBA00022692"/>
    </source>
</evidence>
<keyword evidence="2 7" id="KW-0812">Transmembrane</keyword>
<dbReference type="CDD" id="cd18572">
    <property type="entry name" value="ABC_6TM_TAP"/>
    <property type="match status" value="1"/>
</dbReference>
<feature type="non-terminal residue" evidence="10">
    <location>
        <position position="673"/>
    </location>
</feature>
<evidence type="ECO:0000259" key="9">
    <source>
        <dbReference type="PROSITE" id="PS50929"/>
    </source>
</evidence>
<evidence type="ECO:0000256" key="7">
    <source>
        <dbReference type="SAM" id="Phobius"/>
    </source>
</evidence>
<dbReference type="InterPro" id="IPR036640">
    <property type="entry name" value="ABC1_TM_sf"/>
</dbReference>
<dbReference type="Pfam" id="PF00664">
    <property type="entry name" value="ABC_membrane"/>
    <property type="match status" value="1"/>
</dbReference>
<keyword evidence="6 7" id="KW-0472">Membrane</keyword>
<feature type="transmembrane region" description="Helical" evidence="7">
    <location>
        <begin position="269"/>
        <end position="297"/>
    </location>
</feature>
<dbReference type="PANTHER" id="PTHR43394">
    <property type="entry name" value="ATP-DEPENDENT PERMEASE MDL1, MITOCHONDRIAL"/>
    <property type="match status" value="1"/>
</dbReference>
<dbReference type="PROSITE" id="PS00211">
    <property type="entry name" value="ABC_TRANSPORTER_1"/>
    <property type="match status" value="1"/>
</dbReference>
<dbReference type="PROSITE" id="PS50929">
    <property type="entry name" value="ABC_TM1F"/>
    <property type="match status" value="1"/>
</dbReference>
<feature type="transmembrane region" description="Helical" evidence="7">
    <location>
        <begin position="138"/>
        <end position="162"/>
    </location>
</feature>
<protein>
    <recommendedName>
        <fullName evidence="12">ABC transporter B family member 26, chloroplastic</fullName>
    </recommendedName>
</protein>
<dbReference type="Pfam" id="PF00005">
    <property type="entry name" value="ABC_tran"/>
    <property type="match status" value="1"/>
</dbReference>
<name>A0AA88QZU1_9ASTE</name>
<dbReference type="Gene3D" id="3.40.50.300">
    <property type="entry name" value="P-loop containing nucleotide triphosphate hydrolases"/>
    <property type="match status" value="1"/>
</dbReference>
<dbReference type="AlphaFoldDB" id="A0AA88QZU1"/>
<dbReference type="GO" id="GO:0005524">
    <property type="term" value="F:ATP binding"/>
    <property type="evidence" value="ECO:0007669"/>
    <property type="project" value="UniProtKB-KW"/>
</dbReference>
<evidence type="ECO:0000256" key="3">
    <source>
        <dbReference type="ARBA" id="ARBA00022741"/>
    </source>
</evidence>
<evidence type="ECO:0000313" key="11">
    <source>
        <dbReference type="Proteomes" id="UP001187471"/>
    </source>
</evidence>
<dbReference type="Proteomes" id="UP001187471">
    <property type="component" value="Unassembled WGS sequence"/>
</dbReference>
<dbReference type="SUPFAM" id="SSF90123">
    <property type="entry name" value="ABC transporter transmembrane region"/>
    <property type="match status" value="1"/>
</dbReference>
<dbReference type="SMART" id="SM00382">
    <property type="entry name" value="AAA"/>
    <property type="match status" value="1"/>
</dbReference>
<dbReference type="SUPFAM" id="SSF52540">
    <property type="entry name" value="P-loop containing nucleoside triphosphate hydrolases"/>
    <property type="match status" value="1"/>
</dbReference>
<comment type="caution">
    <text evidence="10">The sequence shown here is derived from an EMBL/GenBank/DDBJ whole genome shotgun (WGS) entry which is preliminary data.</text>
</comment>
<dbReference type="InterPro" id="IPR003439">
    <property type="entry name" value="ABC_transporter-like_ATP-bd"/>
</dbReference>
<keyword evidence="5 7" id="KW-1133">Transmembrane helix</keyword>
<dbReference type="GO" id="GO:0015421">
    <property type="term" value="F:ABC-type oligopeptide transporter activity"/>
    <property type="evidence" value="ECO:0007669"/>
    <property type="project" value="TreeGrafter"/>
</dbReference>
<dbReference type="FunFam" id="3.40.50.300:FF:000218">
    <property type="entry name" value="Multidrug ABC transporter ATP-binding protein"/>
    <property type="match status" value="1"/>
</dbReference>
<reference evidence="10" key="1">
    <citation type="submission" date="2022-12" db="EMBL/GenBank/DDBJ databases">
        <title>Draft genome assemblies for two species of Escallonia (Escalloniales).</title>
        <authorList>
            <person name="Chanderbali A."/>
            <person name="Dervinis C."/>
            <person name="Anghel I."/>
            <person name="Soltis D."/>
            <person name="Soltis P."/>
            <person name="Zapata F."/>
        </authorList>
    </citation>
    <scope>NUCLEOTIDE SEQUENCE</scope>
    <source>
        <strain evidence="10">UCBG92.1500</strain>
        <tissue evidence="10">Leaf</tissue>
    </source>
</reference>
<feature type="transmembrane region" description="Helical" evidence="7">
    <location>
        <begin position="182"/>
        <end position="204"/>
    </location>
</feature>
<evidence type="ECO:0000259" key="8">
    <source>
        <dbReference type="PROSITE" id="PS50893"/>
    </source>
</evidence>
<dbReference type="InterPro" id="IPR003593">
    <property type="entry name" value="AAA+_ATPase"/>
</dbReference>